<reference evidence="4 5" key="1">
    <citation type="submission" date="2017-06" db="EMBL/GenBank/DDBJ databases">
        <title>Comparative genomic analysis of Ambrosia Fusariam Clade fungi.</title>
        <authorList>
            <person name="Stajich J.E."/>
            <person name="Carrillo J."/>
            <person name="Kijimoto T."/>
            <person name="Eskalen A."/>
            <person name="O'Donnell K."/>
            <person name="Kasson M."/>
        </authorList>
    </citation>
    <scope>NUCLEOTIDE SEQUENCE [LARGE SCALE GENOMIC DNA]</scope>
    <source>
        <strain evidence="4 5">UCR1854</strain>
    </source>
</reference>
<dbReference type="AlphaFoldDB" id="A0A430L3I8"/>
<evidence type="ECO:0000313" key="4">
    <source>
        <dbReference type="EMBL" id="RTE70311.1"/>
    </source>
</evidence>
<dbReference type="Pfam" id="PF00857">
    <property type="entry name" value="Isochorismatase"/>
    <property type="match status" value="1"/>
</dbReference>
<evidence type="ECO:0000259" key="3">
    <source>
        <dbReference type="Pfam" id="PF00857"/>
    </source>
</evidence>
<dbReference type="Proteomes" id="UP000287124">
    <property type="component" value="Unassembled WGS sequence"/>
</dbReference>
<comment type="caution">
    <text evidence="4">The sequence shown here is derived from an EMBL/GenBank/DDBJ whole genome shotgun (WGS) entry which is preliminary data.</text>
</comment>
<feature type="domain" description="Isochorismatase-like" evidence="3">
    <location>
        <begin position="13"/>
        <end position="193"/>
    </location>
</feature>
<dbReference type="EMBL" id="MIKF01000468">
    <property type="protein sequence ID" value="RTE70311.1"/>
    <property type="molecule type" value="Genomic_DNA"/>
</dbReference>
<dbReference type="PANTHER" id="PTHR43540">
    <property type="entry name" value="PEROXYUREIDOACRYLATE/UREIDOACRYLATE AMIDOHYDROLASE-RELATED"/>
    <property type="match status" value="1"/>
</dbReference>
<dbReference type="SUPFAM" id="SSF52499">
    <property type="entry name" value="Isochorismatase-like hydrolases"/>
    <property type="match status" value="1"/>
</dbReference>
<evidence type="ECO:0000256" key="1">
    <source>
        <dbReference type="ARBA" id="ARBA00006336"/>
    </source>
</evidence>
<dbReference type="InterPro" id="IPR000868">
    <property type="entry name" value="Isochorismatase-like_dom"/>
</dbReference>
<dbReference type="PANTHER" id="PTHR43540:SF16">
    <property type="entry name" value="ISOCHORISMATASE-LIKE DOMAIN-CONTAINING PROTEIN"/>
    <property type="match status" value="1"/>
</dbReference>
<keyword evidence="2" id="KW-0378">Hydrolase</keyword>
<organism evidence="4 5">
    <name type="scientific">Fusarium euwallaceae</name>
    <dbReference type="NCBI Taxonomy" id="1147111"/>
    <lineage>
        <taxon>Eukaryota</taxon>
        <taxon>Fungi</taxon>
        <taxon>Dikarya</taxon>
        <taxon>Ascomycota</taxon>
        <taxon>Pezizomycotina</taxon>
        <taxon>Sordariomycetes</taxon>
        <taxon>Hypocreomycetidae</taxon>
        <taxon>Hypocreales</taxon>
        <taxon>Nectriaceae</taxon>
        <taxon>Fusarium</taxon>
        <taxon>Fusarium solani species complex</taxon>
    </lineage>
</organism>
<accession>A0A430L3I8</accession>
<keyword evidence="5" id="KW-1185">Reference proteome</keyword>
<evidence type="ECO:0000313" key="5">
    <source>
        <dbReference type="Proteomes" id="UP000287124"/>
    </source>
</evidence>
<gene>
    <name evidence="4" type="ORF">BHE90_015297</name>
</gene>
<sequence>MSYPNSPLPQVKSAVILVDPFNDFLHPEGKLYGRVQESLVAADTVAHLRDLVNAAHAARIPIFYALHQSCERGNFDGWRHLSPSAARGVGAFAIGSWGAEILDGLEPDVPGNGDVVVSRHWNSSGFANTDLDYQLRQRDITHLVLAGMAANTCLESTARYARELGYHVTLLTDATAGFTTKAKDAATQLIWPLIAESVITVEEWTSSLRPISKV</sequence>
<evidence type="ECO:0000256" key="2">
    <source>
        <dbReference type="ARBA" id="ARBA00022801"/>
    </source>
</evidence>
<dbReference type="InterPro" id="IPR036380">
    <property type="entry name" value="Isochorismatase-like_sf"/>
</dbReference>
<dbReference type="CDD" id="cd00431">
    <property type="entry name" value="cysteine_hydrolases"/>
    <property type="match status" value="1"/>
</dbReference>
<dbReference type="GO" id="GO:0016787">
    <property type="term" value="F:hydrolase activity"/>
    <property type="evidence" value="ECO:0007669"/>
    <property type="project" value="UniProtKB-KW"/>
</dbReference>
<dbReference type="Gene3D" id="3.40.50.850">
    <property type="entry name" value="Isochorismatase-like"/>
    <property type="match status" value="1"/>
</dbReference>
<name>A0A430L3I8_9HYPO</name>
<comment type="similarity">
    <text evidence="1">Belongs to the isochorismatase family.</text>
</comment>
<dbReference type="InterPro" id="IPR050272">
    <property type="entry name" value="Isochorismatase-like_hydrls"/>
</dbReference>
<protein>
    <recommendedName>
        <fullName evidence="3">Isochorismatase-like domain-containing protein</fullName>
    </recommendedName>
</protein>
<proteinExistence type="inferred from homology"/>